<reference evidence="1" key="1">
    <citation type="journal article" date="2020" name="Nature">
        <title>Giant virus diversity and host interactions through global metagenomics.</title>
        <authorList>
            <person name="Schulz F."/>
            <person name="Roux S."/>
            <person name="Paez-Espino D."/>
            <person name="Jungbluth S."/>
            <person name="Walsh D.A."/>
            <person name="Denef V.J."/>
            <person name="McMahon K.D."/>
            <person name="Konstantinidis K.T."/>
            <person name="Eloe-Fadrosh E.A."/>
            <person name="Kyrpides N.C."/>
            <person name="Woyke T."/>
        </authorList>
    </citation>
    <scope>NUCLEOTIDE SEQUENCE</scope>
    <source>
        <strain evidence="1">GVMAG-S-3300013286-35</strain>
    </source>
</reference>
<sequence>MSSTVEQYEFLIVPRRGCIVHEVVLSTDKDTLDFLTSWLYCPRCGGHHYDGFGENPDDPGGLAACDEYHLLVAHFNDEDDSWWRENRKAEAHWHDATPCWANCQATHSHPCTGGCAPTAEAAAVGHAKHEEPCFDDGCKRCPVCAGRMDSTEWFGVACSRSCFRDY</sequence>
<name>A0A6C0KXM3_9ZZZZ</name>
<dbReference type="EMBL" id="MN740994">
    <property type="protein sequence ID" value="QHU22003.1"/>
    <property type="molecule type" value="Genomic_DNA"/>
</dbReference>
<protein>
    <submittedName>
        <fullName evidence="1">Uncharacterized protein</fullName>
    </submittedName>
</protein>
<organism evidence="1">
    <name type="scientific">viral metagenome</name>
    <dbReference type="NCBI Taxonomy" id="1070528"/>
    <lineage>
        <taxon>unclassified sequences</taxon>
        <taxon>metagenomes</taxon>
        <taxon>organismal metagenomes</taxon>
    </lineage>
</organism>
<evidence type="ECO:0000313" key="1">
    <source>
        <dbReference type="EMBL" id="QHU22003.1"/>
    </source>
</evidence>
<accession>A0A6C0KXM3</accession>
<dbReference type="AlphaFoldDB" id="A0A6C0KXM3"/>
<proteinExistence type="predicted"/>